<dbReference type="AlphaFoldDB" id="A0AAW1DH28"/>
<organism evidence="10 11">
    <name type="scientific">Rhynocoris fuscipes</name>
    <dbReference type="NCBI Taxonomy" id="488301"/>
    <lineage>
        <taxon>Eukaryota</taxon>
        <taxon>Metazoa</taxon>
        <taxon>Ecdysozoa</taxon>
        <taxon>Arthropoda</taxon>
        <taxon>Hexapoda</taxon>
        <taxon>Insecta</taxon>
        <taxon>Pterygota</taxon>
        <taxon>Neoptera</taxon>
        <taxon>Paraneoptera</taxon>
        <taxon>Hemiptera</taxon>
        <taxon>Heteroptera</taxon>
        <taxon>Panheteroptera</taxon>
        <taxon>Cimicomorpha</taxon>
        <taxon>Reduviidae</taxon>
        <taxon>Harpactorinae</taxon>
        <taxon>Harpactorini</taxon>
        <taxon>Rhynocoris</taxon>
    </lineage>
</organism>
<dbReference type="Gene3D" id="3.30.1370.210">
    <property type="match status" value="1"/>
</dbReference>
<dbReference type="GO" id="GO:0005654">
    <property type="term" value="C:nucleoplasm"/>
    <property type="evidence" value="ECO:0007669"/>
    <property type="project" value="TreeGrafter"/>
</dbReference>
<reference evidence="10 11" key="1">
    <citation type="submission" date="2022-12" db="EMBL/GenBank/DDBJ databases">
        <title>Chromosome-level genome assembly of true bugs.</title>
        <authorList>
            <person name="Ma L."/>
            <person name="Li H."/>
        </authorList>
    </citation>
    <scope>NUCLEOTIDE SEQUENCE [LARGE SCALE GENOMIC DNA]</scope>
    <source>
        <strain evidence="10">Lab_2022b</strain>
    </source>
</reference>
<evidence type="ECO:0000256" key="4">
    <source>
        <dbReference type="ARBA" id="ARBA00022771"/>
    </source>
</evidence>
<dbReference type="GO" id="GO:0008270">
    <property type="term" value="F:zinc ion binding"/>
    <property type="evidence" value="ECO:0007669"/>
    <property type="project" value="UniProtKB-KW"/>
</dbReference>
<evidence type="ECO:0000256" key="5">
    <source>
        <dbReference type="ARBA" id="ARBA00022833"/>
    </source>
</evidence>
<evidence type="ECO:0000256" key="6">
    <source>
        <dbReference type="ARBA" id="ARBA00023242"/>
    </source>
</evidence>
<dbReference type="EMBL" id="JAPXFL010000002">
    <property type="protein sequence ID" value="KAK9510336.1"/>
    <property type="molecule type" value="Genomic_DNA"/>
</dbReference>
<evidence type="ECO:0000313" key="11">
    <source>
        <dbReference type="Proteomes" id="UP001461498"/>
    </source>
</evidence>
<dbReference type="PROSITE" id="PS50103">
    <property type="entry name" value="ZF_C3H1"/>
    <property type="match status" value="1"/>
</dbReference>
<dbReference type="Proteomes" id="UP001461498">
    <property type="component" value="Unassembled WGS sequence"/>
</dbReference>
<proteinExistence type="inferred from homology"/>
<keyword evidence="5 8" id="KW-0862">Zinc</keyword>
<evidence type="ECO:0000256" key="1">
    <source>
        <dbReference type="ARBA" id="ARBA00004123"/>
    </source>
</evidence>
<keyword evidence="2 8" id="KW-0479">Metal-binding</keyword>
<dbReference type="FunFam" id="3.30.1370.210:FF:000005">
    <property type="entry name" value="Muscleblind, isoform M"/>
    <property type="match status" value="1"/>
</dbReference>
<feature type="zinc finger region" description="C3H1-type" evidence="8">
    <location>
        <begin position="17"/>
        <end position="45"/>
    </location>
</feature>
<keyword evidence="3" id="KW-0677">Repeat</keyword>
<comment type="caution">
    <text evidence="10">The sequence shown here is derived from an EMBL/GenBank/DDBJ whole genome shotgun (WGS) entry which is preliminary data.</text>
</comment>
<dbReference type="PANTHER" id="PTHR12675">
    <property type="entry name" value="MUSCLEBLIND-LIKE PROTEIN"/>
    <property type="match status" value="1"/>
</dbReference>
<evidence type="ECO:0000259" key="9">
    <source>
        <dbReference type="PROSITE" id="PS50103"/>
    </source>
</evidence>
<dbReference type="InterPro" id="IPR054429">
    <property type="entry name" value="Znf-CCCH_Muscleblind-like"/>
</dbReference>
<dbReference type="GO" id="GO:0005737">
    <property type="term" value="C:cytoplasm"/>
    <property type="evidence" value="ECO:0007669"/>
    <property type="project" value="TreeGrafter"/>
</dbReference>
<accession>A0AAW1DH28</accession>
<keyword evidence="4 8" id="KW-0863">Zinc-finger</keyword>
<gene>
    <name evidence="10" type="ORF">O3M35_005142</name>
</gene>
<dbReference type="Pfam" id="PF22628">
    <property type="entry name" value="zf-CCCH_10"/>
    <property type="match status" value="1"/>
</dbReference>
<keyword evidence="11" id="KW-1185">Reference proteome</keyword>
<evidence type="ECO:0000313" key="10">
    <source>
        <dbReference type="EMBL" id="KAK9510336.1"/>
    </source>
</evidence>
<sequence>MAMVNMNNLINGKDSRWLQLEVCREFQRNKCSRPDTECKFAHPPANVEVQNGKVTACYDSIKVRCILFYFNFD</sequence>
<dbReference type="GO" id="GO:0043484">
    <property type="term" value="P:regulation of RNA splicing"/>
    <property type="evidence" value="ECO:0007669"/>
    <property type="project" value="TreeGrafter"/>
</dbReference>
<evidence type="ECO:0000256" key="7">
    <source>
        <dbReference type="ARBA" id="ARBA00038226"/>
    </source>
</evidence>
<comment type="similarity">
    <text evidence="7">Belongs to the muscleblind family.</text>
</comment>
<comment type="subcellular location">
    <subcellularLocation>
        <location evidence="1">Nucleus</location>
    </subcellularLocation>
</comment>
<keyword evidence="6" id="KW-0539">Nucleus</keyword>
<protein>
    <recommendedName>
        <fullName evidence="9">C3H1-type domain-containing protein</fullName>
    </recommendedName>
</protein>
<dbReference type="PANTHER" id="PTHR12675:SF12">
    <property type="entry name" value="PROTEIN MUSCLEBLIND"/>
    <property type="match status" value="1"/>
</dbReference>
<dbReference type="GO" id="GO:0003723">
    <property type="term" value="F:RNA binding"/>
    <property type="evidence" value="ECO:0007669"/>
    <property type="project" value="TreeGrafter"/>
</dbReference>
<evidence type="ECO:0000256" key="2">
    <source>
        <dbReference type="ARBA" id="ARBA00022723"/>
    </source>
</evidence>
<evidence type="ECO:0000256" key="8">
    <source>
        <dbReference type="PROSITE-ProRule" id="PRU00723"/>
    </source>
</evidence>
<feature type="domain" description="C3H1-type" evidence="9">
    <location>
        <begin position="17"/>
        <end position="45"/>
    </location>
</feature>
<dbReference type="InterPro" id="IPR000571">
    <property type="entry name" value="Znf_CCCH"/>
</dbReference>
<evidence type="ECO:0000256" key="3">
    <source>
        <dbReference type="ARBA" id="ARBA00022737"/>
    </source>
</evidence>
<name>A0AAW1DH28_9HEMI</name>